<dbReference type="Proteomes" id="UP001458880">
    <property type="component" value="Unassembled WGS sequence"/>
</dbReference>
<dbReference type="AlphaFoldDB" id="A0AAW1HVU8"/>
<proteinExistence type="predicted"/>
<evidence type="ECO:0000313" key="2">
    <source>
        <dbReference type="EMBL" id="KAK9680984.1"/>
    </source>
</evidence>
<sequence>MVSLRATYRHPKNKSTTPAPPVTLIPSNTTLLPSNDLDKCKRQLEGSELRLLRCSTEHHKDLIALEPCNDRTKQTPNNEELTSCRTLANNCTDEIINTRVDLANCLAQNVGLRFEADAWASKLANCQNQSKQEVLPTPASLIATIKPKMVPTSLTPVEQWNFHSCTQELYCKVHYTASFPQTNNRGESLRCLWGC</sequence>
<evidence type="ECO:0000313" key="3">
    <source>
        <dbReference type="Proteomes" id="UP001458880"/>
    </source>
</evidence>
<feature type="region of interest" description="Disordered" evidence="1">
    <location>
        <begin position="1"/>
        <end position="22"/>
    </location>
</feature>
<protein>
    <submittedName>
        <fullName evidence="2">Uncharacterized protein</fullName>
    </submittedName>
</protein>
<accession>A0AAW1HVU8</accession>
<evidence type="ECO:0000256" key="1">
    <source>
        <dbReference type="SAM" id="MobiDB-lite"/>
    </source>
</evidence>
<organism evidence="2 3">
    <name type="scientific">Popillia japonica</name>
    <name type="common">Japanese beetle</name>
    <dbReference type="NCBI Taxonomy" id="7064"/>
    <lineage>
        <taxon>Eukaryota</taxon>
        <taxon>Metazoa</taxon>
        <taxon>Ecdysozoa</taxon>
        <taxon>Arthropoda</taxon>
        <taxon>Hexapoda</taxon>
        <taxon>Insecta</taxon>
        <taxon>Pterygota</taxon>
        <taxon>Neoptera</taxon>
        <taxon>Endopterygota</taxon>
        <taxon>Coleoptera</taxon>
        <taxon>Polyphaga</taxon>
        <taxon>Scarabaeiformia</taxon>
        <taxon>Scarabaeidae</taxon>
        <taxon>Rutelinae</taxon>
        <taxon>Popillia</taxon>
    </lineage>
</organism>
<reference evidence="2 3" key="1">
    <citation type="journal article" date="2024" name="BMC Genomics">
        <title>De novo assembly and annotation of Popillia japonica's genome with initial clues to its potential as an invasive pest.</title>
        <authorList>
            <person name="Cucini C."/>
            <person name="Boschi S."/>
            <person name="Funari R."/>
            <person name="Cardaioli E."/>
            <person name="Iannotti N."/>
            <person name="Marturano G."/>
            <person name="Paoli F."/>
            <person name="Bruttini M."/>
            <person name="Carapelli A."/>
            <person name="Frati F."/>
            <person name="Nardi F."/>
        </authorList>
    </citation>
    <scope>NUCLEOTIDE SEQUENCE [LARGE SCALE GENOMIC DNA]</scope>
    <source>
        <strain evidence="2">DMR45628</strain>
    </source>
</reference>
<name>A0AAW1HVU8_POPJA</name>
<dbReference type="EMBL" id="JASPKY010000856">
    <property type="protein sequence ID" value="KAK9680984.1"/>
    <property type="molecule type" value="Genomic_DNA"/>
</dbReference>
<comment type="caution">
    <text evidence="2">The sequence shown here is derived from an EMBL/GenBank/DDBJ whole genome shotgun (WGS) entry which is preliminary data.</text>
</comment>
<keyword evidence="3" id="KW-1185">Reference proteome</keyword>
<gene>
    <name evidence="2" type="ORF">QE152_g38673</name>
</gene>